<keyword evidence="2" id="KW-0812">Transmembrane</keyword>
<evidence type="ECO:0000259" key="3">
    <source>
        <dbReference type="Pfam" id="PF01464"/>
    </source>
</evidence>
<feature type="transmembrane region" description="Helical" evidence="2">
    <location>
        <begin position="12"/>
        <end position="39"/>
    </location>
</feature>
<dbReference type="Gene3D" id="1.10.530.10">
    <property type="match status" value="1"/>
</dbReference>
<dbReference type="PANTHER" id="PTHR37423">
    <property type="entry name" value="SOLUBLE LYTIC MUREIN TRANSGLYCOSYLASE-RELATED"/>
    <property type="match status" value="1"/>
</dbReference>
<dbReference type="InterPro" id="IPR008258">
    <property type="entry name" value="Transglycosylase_SLT_dom_1"/>
</dbReference>
<keyword evidence="2" id="KW-0472">Membrane</keyword>
<dbReference type="EMBL" id="JADJEV010000004">
    <property type="protein sequence ID" value="MBK6974345.1"/>
    <property type="molecule type" value="Genomic_DNA"/>
</dbReference>
<proteinExistence type="inferred from homology"/>
<dbReference type="PANTHER" id="PTHR37423:SF2">
    <property type="entry name" value="MEMBRANE-BOUND LYTIC MUREIN TRANSGLYCOSYLASE C"/>
    <property type="match status" value="1"/>
</dbReference>
<dbReference type="SUPFAM" id="SSF53955">
    <property type="entry name" value="Lysozyme-like"/>
    <property type="match status" value="1"/>
</dbReference>
<name>A0A9D7E7N1_9PROT</name>
<dbReference type="Pfam" id="PF01464">
    <property type="entry name" value="SLT"/>
    <property type="match status" value="1"/>
</dbReference>
<evidence type="ECO:0000313" key="5">
    <source>
        <dbReference type="Proteomes" id="UP000807785"/>
    </source>
</evidence>
<evidence type="ECO:0000256" key="2">
    <source>
        <dbReference type="SAM" id="Phobius"/>
    </source>
</evidence>
<keyword evidence="2" id="KW-1133">Transmembrane helix</keyword>
<dbReference type="AlphaFoldDB" id="A0A9D7E7N1"/>
<comment type="similarity">
    <text evidence="1">Belongs to the transglycosylase Slt family.</text>
</comment>
<dbReference type="Proteomes" id="UP000807785">
    <property type="component" value="Unassembled WGS sequence"/>
</dbReference>
<gene>
    <name evidence="4" type="ORF">IPH26_15830</name>
</gene>
<feature type="domain" description="Transglycosylase SLT" evidence="3">
    <location>
        <begin position="118"/>
        <end position="207"/>
    </location>
</feature>
<dbReference type="InterPro" id="IPR023346">
    <property type="entry name" value="Lysozyme-like_dom_sf"/>
</dbReference>
<evidence type="ECO:0000313" key="4">
    <source>
        <dbReference type="EMBL" id="MBK6974345.1"/>
    </source>
</evidence>
<comment type="caution">
    <text evidence="4">The sequence shown here is derived from an EMBL/GenBank/DDBJ whole genome shotgun (WGS) entry which is preliminary data.</text>
</comment>
<accession>A0A9D7E7N1</accession>
<evidence type="ECO:0000256" key="1">
    <source>
        <dbReference type="ARBA" id="ARBA00007734"/>
    </source>
</evidence>
<sequence length="288" mass="30808">MSFLQILRRYCVSAASLALHFVHGGIVVAGLLVVVYLAFGVNQYGLKGPWLTGMLRSDNAPEFVAWVGDDNLAVESTVRGGESLSPQMKRVVDYLSRRYKVSSLGVEPLVASAEDVGKRIGLDPLLLVAIMAVESSFNPIAESPMGAQGLMQVIPRFHQEKIVDQGSDASLLNPQTNIVVGARVLKEYLVRTGSMQNALQVYNGATNDAVGSMYANKVLAEKQRLEAAAKRRPVPPVQARTRTAAPAVVRSPAQVGPIALAPRLPTLLQETREAATVAEASVAASVHD</sequence>
<reference evidence="4" key="1">
    <citation type="submission" date="2020-10" db="EMBL/GenBank/DDBJ databases">
        <title>Connecting structure to function with the recovery of over 1000 high-quality activated sludge metagenome-assembled genomes encoding full-length rRNA genes using long-read sequencing.</title>
        <authorList>
            <person name="Singleton C.M."/>
            <person name="Petriglieri F."/>
            <person name="Kristensen J.M."/>
            <person name="Kirkegaard R.H."/>
            <person name="Michaelsen T.Y."/>
            <person name="Andersen M.H."/>
            <person name="Karst S.M."/>
            <person name="Dueholm M.S."/>
            <person name="Nielsen P.H."/>
            <person name="Albertsen M."/>
        </authorList>
    </citation>
    <scope>NUCLEOTIDE SEQUENCE</scope>
    <source>
        <strain evidence="4">Bjer_18-Q3-R1-45_BAT3C.347</strain>
    </source>
</reference>
<organism evidence="4 5">
    <name type="scientific">Candidatus Methylophosphatis roskildensis</name>
    <dbReference type="NCBI Taxonomy" id="2899263"/>
    <lineage>
        <taxon>Bacteria</taxon>
        <taxon>Pseudomonadati</taxon>
        <taxon>Pseudomonadota</taxon>
        <taxon>Betaproteobacteria</taxon>
        <taxon>Nitrosomonadales</taxon>
        <taxon>Sterolibacteriaceae</taxon>
        <taxon>Candidatus Methylophosphatis</taxon>
    </lineage>
</organism>
<protein>
    <submittedName>
        <fullName evidence="4">Transglycosylase SLT domain-containing protein</fullName>
    </submittedName>
</protein>